<dbReference type="SUPFAM" id="SSF54631">
    <property type="entry name" value="CBS-domain pair"/>
    <property type="match status" value="1"/>
</dbReference>
<dbReference type="GO" id="GO:0016020">
    <property type="term" value="C:membrane"/>
    <property type="evidence" value="ECO:0007669"/>
    <property type="project" value="UniProtKB-SubCell"/>
</dbReference>
<evidence type="ECO:0000313" key="13">
    <source>
        <dbReference type="EMBL" id="WZN60766.1"/>
    </source>
</evidence>
<evidence type="ECO:0000259" key="11">
    <source>
        <dbReference type="PROSITE" id="PS51371"/>
    </source>
</evidence>
<keyword evidence="3" id="KW-0677">Repeat</keyword>
<dbReference type="InterPro" id="IPR044751">
    <property type="entry name" value="Ion_transp-like_CBS"/>
</dbReference>
<gene>
    <name evidence="13" type="ORF">HKI87_03g23000</name>
</gene>
<evidence type="ECO:0000313" key="14">
    <source>
        <dbReference type="Proteomes" id="UP001472866"/>
    </source>
</evidence>
<reference evidence="13 14" key="1">
    <citation type="submission" date="2024-03" db="EMBL/GenBank/DDBJ databases">
        <title>Complete genome sequence of the green alga Chloropicon roscoffensis RCC1871.</title>
        <authorList>
            <person name="Lemieux C."/>
            <person name="Pombert J.-F."/>
            <person name="Otis C."/>
            <person name="Turmel M."/>
        </authorList>
    </citation>
    <scope>NUCLEOTIDE SEQUENCE [LARGE SCALE GENOMIC DNA]</scope>
    <source>
        <strain evidence="13 14">RCC1871</strain>
    </source>
</reference>
<dbReference type="InterPro" id="IPR018490">
    <property type="entry name" value="cNMP-bd_dom_sf"/>
</dbReference>
<evidence type="ECO:0000256" key="2">
    <source>
        <dbReference type="ARBA" id="ARBA00022692"/>
    </source>
</evidence>
<dbReference type="PANTHER" id="PTHR12064:SF94">
    <property type="entry name" value="UNEXTENDED PROTEIN"/>
    <property type="match status" value="1"/>
</dbReference>
<dbReference type="Proteomes" id="UP001472866">
    <property type="component" value="Chromosome 03"/>
</dbReference>
<dbReference type="InterPro" id="IPR000644">
    <property type="entry name" value="CBS_dom"/>
</dbReference>
<proteinExistence type="predicted"/>
<feature type="transmembrane region" description="Helical" evidence="9">
    <location>
        <begin position="7"/>
        <end position="28"/>
    </location>
</feature>
<keyword evidence="4 7" id="KW-1133">Transmembrane helix</keyword>
<name>A0AAX4P4N2_9CHLO</name>
<feature type="compositionally biased region" description="Basic and acidic residues" evidence="8">
    <location>
        <begin position="548"/>
        <end position="557"/>
    </location>
</feature>
<evidence type="ECO:0000256" key="9">
    <source>
        <dbReference type="SAM" id="Phobius"/>
    </source>
</evidence>
<evidence type="ECO:0000256" key="1">
    <source>
        <dbReference type="ARBA" id="ARBA00004141"/>
    </source>
</evidence>
<evidence type="ECO:0000256" key="8">
    <source>
        <dbReference type="SAM" id="MobiDB-lite"/>
    </source>
</evidence>
<dbReference type="GO" id="GO:0010960">
    <property type="term" value="P:magnesium ion homeostasis"/>
    <property type="evidence" value="ECO:0007669"/>
    <property type="project" value="InterPro"/>
</dbReference>
<feature type="domain" description="CBS" evidence="11">
    <location>
        <begin position="204"/>
        <end position="265"/>
    </location>
</feature>
<keyword evidence="5 7" id="KW-0472">Membrane</keyword>
<dbReference type="AlphaFoldDB" id="A0AAX4P4N2"/>
<dbReference type="Pfam" id="PF00571">
    <property type="entry name" value="CBS"/>
    <property type="match status" value="1"/>
</dbReference>
<dbReference type="PROSITE" id="PS51846">
    <property type="entry name" value="CNNM"/>
    <property type="match status" value="1"/>
</dbReference>
<dbReference type="FunFam" id="3.10.580.10:FF:000006">
    <property type="entry name" value="DUF21 and CBS domain protein"/>
    <property type="match status" value="1"/>
</dbReference>
<sequence>MVQWYQIAISAGLVLLSGLFSGLTLGLLSLDTTNLEVLQEAGDEEEKRYAKVISPVRKLGNLLLCTLLLGNTLVNTLLSIFLAGLLNSWQGFVVSTFLILVFGEIMPQATCSKHGLLVGAKTIYLTRLFMFLLLPVTYPISWFLDRMLGSEIGILYNRSELKRLIEIHVQKHDVSEQGAILDAEDQVMLTGVLDYKQKVVKDVMTRLEKVFMVDVQTRLSFETILDIYKSGYTRIPVYEKSRDNVVGILYAKDLILVDPSDEVEVRTILAFHEKKVIKVLDNTPLNIVFRMFKTSFVHLLVAVHLNESKEMWIQNVDKMNHTLQCPQGVVGIITLEDVLEEVIKAEIVDESDRFTDNLQNTLVPSKRRKGMQRYLELFSYRSNAGSNLSDNEIDAIRLFLVECCPDFSAFRKTSSALLNYIESSQVIELKEEELREHGDLGYCLYTKGAPSDEVTIMLAGTVEVTSGKESFKTVLGPWSILGSNMLSSIRSKTYITDFTAYVKSDYCRILRLKRSRYYMLLDKEQEGDKNLTRSQLEERASMDGNPPELRELGVKTDSDDDESDDEIEVKIDISPRNGRGRRSRSGSPKNNSL</sequence>
<dbReference type="Gene3D" id="3.10.580.10">
    <property type="entry name" value="CBS-domain"/>
    <property type="match status" value="1"/>
</dbReference>
<feature type="compositionally biased region" description="Basic and acidic residues" evidence="8">
    <location>
        <begin position="529"/>
        <end position="541"/>
    </location>
</feature>
<dbReference type="PROSITE" id="PS50042">
    <property type="entry name" value="CNMP_BINDING_3"/>
    <property type="match status" value="1"/>
</dbReference>
<dbReference type="EMBL" id="CP151503">
    <property type="protein sequence ID" value="WZN60766.1"/>
    <property type="molecule type" value="Genomic_DNA"/>
</dbReference>
<feature type="compositionally biased region" description="Acidic residues" evidence="8">
    <location>
        <begin position="558"/>
        <end position="567"/>
    </location>
</feature>
<dbReference type="SUPFAM" id="SSF51206">
    <property type="entry name" value="cAMP-binding domain-like"/>
    <property type="match status" value="1"/>
</dbReference>
<dbReference type="InterPro" id="IPR046342">
    <property type="entry name" value="CBS_dom_sf"/>
</dbReference>
<accession>A0AAX4P4N2</accession>
<organism evidence="13 14">
    <name type="scientific">Chloropicon roscoffensis</name>
    <dbReference type="NCBI Taxonomy" id="1461544"/>
    <lineage>
        <taxon>Eukaryota</taxon>
        <taxon>Viridiplantae</taxon>
        <taxon>Chlorophyta</taxon>
        <taxon>Chloropicophyceae</taxon>
        <taxon>Chloropicales</taxon>
        <taxon>Chloropicaceae</taxon>
        <taxon>Chloropicon</taxon>
    </lineage>
</organism>
<feature type="region of interest" description="Disordered" evidence="8">
    <location>
        <begin position="529"/>
        <end position="593"/>
    </location>
</feature>
<feature type="domain" description="CNNM transmembrane" evidence="12">
    <location>
        <begin position="1"/>
        <end position="179"/>
    </location>
</feature>
<protein>
    <submittedName>
        <fullName evidence="13">Metal transporter CNNM4</fullName>
    </submittedName>
</protein>
<dbReference type="InterPro" id="IPR000595">
    <property type="entry name" value="cNMP-bd_dom"/>
</dbReference>
<feature type="transmembrane region" description="Helical" evidence="9">
    <location>
        <begin position="124"/>
        <end position="144"/>
    </location>
</feature>
<keyword evidence="14" id="KW-1185">Reference proteome</keyword>
<dbReference type="Pfam" id="PF25562">
    <property type="entry name" value="CNBH_CNNM2_C"/>
    <property type="match status" value="1"/>
</dbReference>
<dbReference type="PROSITE" id="PS51371">
    <property type="entry name" value="CBS"/>
    <property type="match status" value="1"/>
</dbReference>
<dbReference type="Pfam" id="PF01595">
    <property type="entry name" value="CNNM"/>
    <property type="match status" value="1"/>
</dbReference>
<evidence type="ECO:0000256" key="7">
    <source>
        <dbReference type="PROSITE-ProRule" id="PRU01193"/>
    </source>
</evidence>
<keyword evidence="2 7" id="KW-0812">Transmembrane</keyword>
<feature type="transmembrane region" description="Helical" evidence="9">
    <location>
        <begin position="77"/>
        <end position="103"/>
    </location>
</feature>
<evidence type="ECO:0000259" key="12">
    <source>
        <dbReference type="PROSITE" id="PS51846"/>
    </source>
</evidence>
<evidence type="ECO:0000256" key="4">
    <source>
        <dbReference type="ARBA" id="ARBA00022989"/>
    </source>
</evidence>
<evidence type="ECO:0000259" key="10">
    <source>
        <dbReference type="PROSITE" id="PS50042"/>
    </source>
</evidence>
<dbReference type="InterPro" id="IPR014710">
    <property type="entry name" value="RmlC-like_jellyroll"/>
</dbReference>
<dbReference type="InterPro" id="IPR002550">
    <property type="entry name" value="CNNM"/>
</dbReference>
<dbReference type="CDD" id="cd04590">
    <property type="entry name" value="CBS_pair_CorC_HlyC_assoc"/>
    <property type="match status" value="1"/>
</dbReference>
<evidence type="ECO:0000256" key="5">
    <source>
        <dbReference type="ARBA" id="ARBA00023136"/>
    </source>
</evidence>
<dbReference type="Gene3D" id="2.60.120.10">
    <property type="entry name" value="Jelly Rolls"/>
    <property type="match status" value="1"/>
</dbReference>
<feature type="domain" description="Cyclic nucleotide-binding" evidence="10">
    <location>
        <begin position="417"/>
        <end position="538"/>
    </location>
</feature>
<comment type="subcellular location">
    <subcellularLocation>
        <location evidence="1">Membrane</location>
        <topology evidence="1">Multi-pass membrane protein</topology>
    </subcellularLocation>
</comment>
<evidence type="ECO:0000256" key="6">
    <source>
        <dbReference type="PROSITE-ProRule" id="PRU00703"/>
    </source>
</evidence>
<dbReference type="InterPro" id="IPR045095">
    <property type="entry name" value="ACDP"/>
</dbReference>
<dbReference type="PANTHER" id="PTHR12064">
    <property type="entry name" value="METAL TRANSPORTER CNNM"/>
    <property type="match status" value="1"/>
</dbReference>
<evidence type="ECO:0000256" key="3">
    <source>
        <dbReference type="ARBA" id="ARBA00022737"/>
    </source>
</evidence>
<keyword evidence="6" id="KW-0129">CBS domain</keyword>